<accession>A0A1H7PWW9</accession>
<evidence type="ECO:0000313" key="2">
    <source>
        <dbReference type="Proteomes" id="UP000186015"/>
    </source>
</evidence>
<gene>
    <name evidence="1" type="ORF">SAMN05216469_12611</name>
</gene>
<protein>
    <submittedName>
        <fullName evidence="1">Uncharacterized protein</fullName>
    </submittedName>
</protein>
<sequence>MGFEIAAPAGHTLVLGARTLYPEAVSIFRKDTQVEYVKVGGGIDLRTNGSEGLEILAVGRFAPDERAVLQGIIEDFASDVSTVVADGRSYGAMILREGVLTEKRGEVGGVYRLRFGGYEI</sequence>
<dbReference type="EMBL" id="FOAT01000026">
    <property type="protein sequence ID" value="SEL40233.1"/>
    <property type="molecule type" value="Genomic_DNA"/>
</dbReference>
<reference evidence="1 2" key="1">
    <citation type="submission" date="2016-10" db="EMBL/GenBank/DDBJ databases">
        <authorList>
            <person name="de Groot N.N."/>
        </authorList>
    </citation>
    <scope>NUCLEOTIDE SEQUENCE [LARGE SCALE GENOMIC DNA]</scope>
    <source>
        <strain evidence="1 2">KH2T6</strain>
    </source>
</reference>
<proteinExistence type="predicted"/>
<name>A0A1H7PWW9_RUMAL</name>
<dbReference type="Proteomes" id="UP000186015">
    <property type="component" value="Unassembled WGS sequence"/>
</dbReference>
<organism evidence="1 2">
    <name type="scientific">Ruminococcus albus</name>
    <dbReference type="NCBI Taxonomy" id="1264"/>
    <lineage>
        <taxon>Bacteria</taxon>
        <taxon>Bacillati</taxon>
        <taxon>Bacillota</taxon>
        <taxon>Clostridia</taxon>
        <taxon>Eubacteriales</taxon>
        <taxon>Oscillospiraceae</taxon>
        <taxon>Ruminococcus</taxon>
    </lineage>
</organism>
<dbReference type="AlphaFoldDB" id="A0A1H7PWW9"/>
<evidence type="ECO:0000313" key="1">
    <source>
        <dbReference type="EMBL" id="SEL40233.1"/>
    </source>
</evidence>
<dbReference type="OrthoDB" id="1821661at2"/>
<dbReference type="RefSeq" id="WP_074836109.1">
    <property type="nucleotide sequence ID" value="NZ_FOAT01000026.1"/>
</dbReference>